<dbReference type="AlphaFoldDB" id="A0A853CAA7"/>
<dbReference type="Proteomes" id="UP000530424">
    <property type="component" value="Unassembled WGS sequence"/>
</dbReference>
<feature type="transmembrane region" description="Helical" evidence="1">
    <location>
        <begin position="21"/>
        <end position="43"/>
    </location>
</feature>
<name>A0A853CAA7_9ACTN</name>
<proteinExistence type="predicted"/>
<accession>A0A853CAA7</accession>
<reference evidence="2 3" key="1">
    <citation type="submission" date="2020-07" db="EMBL/GenBank/DDBJ databases">
        <title>Sequencing the genomes of 1000 actinobacteria strains.</title>
        <authorList>
            <person name="Klenk H.-P."/>
        </authorList>
    </citation>
    <scope>NUCLEOTIDE SEQUENCE [LARGE SCALE GENOMIC DNA]</scope>
    <source>
        <strain evidence="2 3">DSM 103833</strain>
    </source>
</reference>
<feature type="transmembrane region" description="Helical" evidence="1">
    <location>
        <begin position="98"/>
        <end position="116"/>
    </location>
</feature>
<keyword evidence="3" id="KW-1185">Reference proteome</keyword>
<evidence type="ECO:0000256" key="1">
    <source>
        <dbReference type="SAM" id="Phobius"/>
    </source>
</evidence>
<comment type="caution">
    <text evidence="2">The sequence shown here is derived from an EMBL/GenBank/DDBJ whole genome shotgun (WGS) entry which is preliminary data.</text>
</comment>
<feature type="transmembrane region" description="Helical" evidence="1">
    <location>
        <begin position="151"/>
        <end position="171"/>
    </location>
</feature>
<dbReference type="RefSeq" id="WP_179669662.1">
    <property type="nucleotide sequence ID" value="NZ_JACCFP010000001.1"/>
</dbReference>
<feature type="transmembrane region" description="Helical" evidence="1">
    <location>
        <begin position="288"/>
        <end position="310"/>
    </location>
</feature>
<protein>
    <submittedName>
        <fullName evidence="2">Uncharacterized protein</fullName>
    </submittedName>
</protein>
<keyword evidence="1" id="KW-0812">Transmembrane</keyword>
<feature type="transmembrane region" description="Helical" evidence="1">
    <location>
        <begin position="183"/>
        <end position="202"/>
    </location>
</feature>
<feature type="transmembrane region" description="Helical" evidence="1">
    <location>
        <begin position="228"/>
        <end position="246"/>
    </location>
</feature>
<sequence>MSRAAPSPLQERLRRISESRLPVTVWLLVVAAATAVLVCAMVPVGPDWLGTAGAVAIASTFTWALAARTGGRPVIFGLVALAFALAVVLAGHEFLRTGAAVLTAGIAAVLGVMVTVPAQGFLQAVRESVVATAVAAVGALGAVGFEPTIRVVRFEYVTLGLALVGAFLLVYRLGAGLHGLGRRGLIVVGGGSIVLLLILLYAETLHRYGAAGFIDTLDSWVAWSRDELGAFPRPIMAVLGIPAIVYGGHMRARRRQGWWVCMFGVAATTRVATALTDPTVALREIGLSVAYALVVGWLIGWLLIRLDLALSGNRGRRRRVEEQAAAHRPEPPRTKPLL</sequence>
<feature type="transmembrane region" description="Helical" evidence="1">
    <location>
        <begin position="128"/>
        <end position="145"/>
    </location>
</feature>
<evidence type="ECO:0000313" key="2">
    <source>
        <dbReference type="EMBL" id="NYJ03368.1"/>
    </source>
</evidence>
<feature type="transmembrane region" description="Helical" evidence="1">
    <location>
        <begin position="49"/>
        <end position="67"/>
    </location>
</feature>
<feature type="transmembrane region" description="Helical" evidence="1">
    <location>
        <begin position="258"/>
        <end position="276"/>
    </location>
</feature>
<dbReference type="EMBL" id="JACCFP010000001">
    <property type="protein sequence ID" value="NYJ03368.1"/>
    <property type="molecule type" value="Genomic_DNA"/>
</dbReference>
<evidence type="ECO:0000313" key="3">
    <source>
        <dbReference type="Proteomes" id="UP000530424"/>
    </source>
</evidence>
<gene>
    <name evidence="2" type="ORF">HNR19_004066</name>
</gene>
<feature type="transmembrane region" description="Helical" evidence="1">
    <location>
        <begin position="74"/>
        <end position="92"/>
    </location>
</feature>
<organism evidence="2 3">
    <name type="scientific">Nocardioides thalensis</name>
    <dbReference type="NCBI Taxonomy" id="1914755"/>
    <lineage>
        <taxon>Bacteria</taxon>
        <taxon>Bacillati</taxon>
        <taxon>Actinomycetota</taxon>
        <taxon>Actinomycetes</taxon>
        <taxon>Propionibacteriales</taxon>
        <taxon>Nocardioidaceae</taxon>
        <taxon>Nocardioides</taxon>
    </lineage>
</organism>
<keyword evidence="1" id="KW-0472">Membrane</keyword>
<keyword evidence="1" id="KW-1133">Transmembrane helix</keyword>